<keyword evidence="1" id="KW-1133">Transmembrane helix</keyword>
<keyword evidence="1" id="KW-0812">Transmembrane</keyword>
<proteinExistence type="predicted"/>
<reference evidence="2 3" key="1">
    <citation type="journal article" date="2006" name="Science">
        <title>The genome of black cottonwood, Populus trichocarpa (Torr. &amp; Gray).</title>
        <authorList>
            <person name="Tuskan G.A."/>
            <person name="Difazio S."/>
            <person name="Jansson S."/>
            <person name="Bohlmann J."/>
            <person name="Grigoriev I."/>
            <person name="Hellsten U."/>
            <person name="Putnam N."/>
            <person name="Ralph S."/>
            <person name="Rombauts S."/>
            <person name="Salamov A."/>
            <person name="Schein J."/>
            <person name="Sterck L."/>
            <person name="Aerts A."/>
            <person name="Bhalerao R.R."/>
            <person name="Bhalerao R.P."/>
            <person name="Blaudez D."/>
            <person name="Boerjan W."/>
            <person name="Brun A."/>
            <person name="Brunner A."/>
            <person name="Busov V."/>
            <person name="Campbell M."/>
            <person name="Carlson J."/>
            <person name="Chalot M."/>
            <person name="Chapman J."/>
            <person name="Chen G.L."/>
            <person name="Cooper D."/>
            <person name="Coutinho P.M."/>
            <person name="Couturier J."/>
            <person name="Covert S."/>
            <person name="Cronk Q."/>
            <person name="Cunningham R."/>
            <person name="Davis J."/>
            <person name="Degroeve S."/>
            <person name="Dejardin A."/>
            <person name="Depamphilis C."/>
            <person name="Detter J."/>
            <person name="Dirks B."/>
            <person name="Dubchak I."/>
            <person name="Duplessis S."/>
            <person name="Ehlting J."/>
            <person name="Ellis B."/>
            <person name="Gendler K."/>
            <person name="Goodstein D."/>
            <person name="Gribskov M."/>
            <person name="Grimwood J."/>
            <person name="Groover A."/>
            <person name="Gunter L."/>
            <person name="Hamberger B."/>
            <person name="Heinze B."/>
            <person name="Helariutta Y."/>
            <person name="Henrissat B."/>
            <person name="Holligan D."/>
            <person name="Holt R."/>
            <person name="Huang W."/>
            <person name="Islam-Faridi N."/>
            <person name="Jones S."/>
            <person name="Jones-Rhoades M."/>
            <person name="Jorgensen R."/>
            <person name="Joshi C."/>
            <person name="Kangasjarvi J."/>
            <person name="Karlsson J."/>
            <person name="Kelleher C."/>
            <person name="Kirkpatrick R."/>
            <person name="Kirst M."/>
            <person name="Kohler A."/>
            <person name="Kalluri U."/>
            <person name="Larimer F."/>
            <person name="Leebens-Mack J."/>
            <person name="Leple J.C."/>
            <person name="Locascio P."/>
            <person name="Lou Y."/>
            <person name="Lucas S."/>
            <person name="Martin F."/>
            <person name="Montanini B."/>
            <person name="Napoli C."/>
            <person name="Nelson D.R."/>
            <person name="Nelson C."/>
            <person name="Nieminen K."/>
            <person name="Nilsson O."/>
            <person name="Pereda V."/>
            <person name="Peter G."/>
            <person name="Philippe R."/>
            <person name="Pilate G."/>
            <person name="Poliakov A."/>
            <person name="Razumovskaya J."/>
            <person name="Richardson P."/>
            <person name="Rinaldi C."/>
            <person name="Ritland K."/>
            <person name="Rouze P."/>
            <person name="Ryaboy D."/>
            <person name="Schmutz J."/>
            <person name="Schrader J."/>
            <person name="Segerman B."/>
            <person name="Shin H."/>
            <person name="Siddiqui A."/>
            <person name="Sterky F."/>
            <person name="Terry A."/>
            <person name="Tsai C.J."/>
            <person name="Uberbacher E."/>
            <person name="Unneberg P."/>
            <person name="Vahala J."/>
            <person name="Wall K."/>
            <person name="Wessler S."/>
            <person name="Yang G."/>
            <person name="Yin T."/>
            <person name="Douglas C."/>
            <person name="Marra M."/>
            <person name="Sandberg G."/>
            <person name="Van de Peer Y."/>
            <person name="Rokhsar D."/>
        </authorList>
    </citation>
    <scope>NUCLEOTIDE SEQUENCE [LARGE SCALE GENOMIC DNA]</scope>
    <source>
        <strain evidence="3">cv. Nisqually</strain>
    </source>
</reference>
<dbReference type="EMBL" id="CM009296">
    <property type="protein sequence ID" value="PNT28107.1"/>
    <property type="molecule type" value="Genomic_DNA"/>
</dbReference>
<gene>
    <name evidence="2" type="ORF">POPTR_007G100300</name>
</gene>
<feature type="transmembrane region" description="Helical" evidence="1">
    <location>
        <begin position="88"/>
        <end position="107"/>
    </location>
</feature>
<keyword evidence="1" id="KW-0472">Membrane</keyword>
<evidence type="ECO:0000313" key="2">
    <source>
        <dbReference type="EMBL" id="PNT28107.1"/>
    </source>
</evidence>
<sequence length="122" mass="14255">MRVANVNWRIFKLKGFVWWKMNNRIRDTAALENSKSANGGRALPIFNAAVWASKQTLKSSLFYIYSLLHVPLFIAYRRELHKYHLCPFKFITATHSLVTIITIIVIAENNLQLETSSRLWFL</sequence>
<organism evidence="2 3">
    <name type="scientific">Populus trichocarpa</name>
    <name type="common">Western balsam poplar</name>
    <name type="synonym">Populus balsamifera subsp. trichocarpa</name>
    <dbReference type="NCBI Taxonomy" id="3694"/>
    <lineage>
        <taxon>Eukaryota</taxon>
        <taxon>Viridiplantae</taxon>
        <taxon>Streptophyta</taxon>
        <taxon>Embryophyta</taxon>
        <taxon>Tracheophyta</taxon>
        <taxon>Spermatophyta</taxon>
        <taxon>Magnoliopsida</taxon>
        <taxon>eudicotyledons</taxon>
        <taxon>Gunneridae</taxon>
        <taxon>Pentapetalae</taxon>
        <taxon>rosids</taxon>
        <taxon>fabids</taxon>
        <taxon>Malpighiales</taxon>
        <taxon>Salicaceae</taxon>
        <taxon>Saliceae</taxon>
        <taxon>Populus</taxon>
    </lineage>
</organism>
<dbReference type="InParanoid" id="A0A2K1ZS43"/>
<keyword evidence="3" id="KW-1185">Reference proteome</keyword>
<dbReference type="Proteomes" id="UP000006729">
    <property type="component" value="Chromosome 7"/>
</dbReference>
<evidence type="ECO:0000313" key="3">
    <source>
        <dbReference type="Proteomes" id="UP000006729"/>
    </source>
</evidence>
<accession>A0A2K1ZS43</accession>
<dbReference type="AlphaFoldDB" id="A0A2K1ZS43"/>
<name>A0A2K1ZS43_POPTR</name>
<protein>
    <submittedName>
        <fullName evidence="2">Uncharacterized protein</fullName>
    </submittedName>
</protein>
<evidence type="ECO:0000256" key="1">
    <source>
        <dbReference type="SAM" id="Phobius"/>
    </source>
</evidence>